<comment type="caution">
    <text evidence="3">The sequence shown here is derived from an EMBL/GenBank/DDBJ whole genome shotgun (WGS) entry which is preliminary data.</text>
</comment>
<dbReference type="Pfam" id="PF00717">
    <property type="entry name" value="Peptidase_S24"/>
    <property type="match status" value="1"/>
</dbReference>
<dbReference type="InterPro" id="IPR039418">
    <property type="entry name" value="LexA-like"/>
</dbReference>
<accession>A0ABQ2QE52</accession>
<dbReference type="RefSeq" id="WP_188953019.1">
    <property type="nucleotide sequence ID" value="NZ_BMQW01000001.1"/>
</dbReference>
<dbReference type="CDD" id="cd18032">
    <property type="entry name" value="DEXHc_RE_I_III_res"/>
    <property type="match status" value="1"/>
</dbReference>
<dbReference type="InterPro" id="IPR050742">
    <property type="entry name" value="Helicase_Restrict-Modif_Enz"/>
</dbReference>
<reference evidence="4" key="1">
    <citation type="journal article" date="2019" name="Int. J. Syst. Evol. Microbiol.">
        <title>The Global Catalogue of Microorganisms (GCM) 10K type strain sequencing project: providing services to taxonomists for standard genome sequencing and annotation.</title>
        <authorList>
            <consortium name="The Broad Institute Genomics Platform"/>
            <consortium name="The Broad Institute Genome Sequencing Center for Infectious Disease"/>
            <person name="Wu L."/>
            <person name="Ma J."/>
        </authorList>
    </citation>
    <scope>NUCLEOTIDE SEQUENCE [LARGE SCALE GENOMIC DNA]</scope>
    <source>
        <strain evidence="4">JCM 32305</strain>
    </source>
</reference>
<keyword evidence="3" id="KW-0547">Nucleotide-binding</keyword>
<dbReference type="PANTHER" id="PTHR47396">
    <property type="entry name" value="TYPE I RESTRICTION ENZYME ECOKI R PROTEIN"/>
    <property type="match status" value="1"/>
</dbReference>
<keyword evidence="3" id="KW-0067">ATP-binding</keyword>
<sequence length="967" mass="109260">MKLAEGPVLTSGGQDDPLLPKLLHSINRASHIEISVSFIQFSGLKLLFDSLTEALERGADIAILTSNYLYITDPVALRELMILQSLGAKTKIFNCEGQQSFHMKAYIFVQEHSDLLKTGCAYIGSNNISKTALTHAFEWCLRYDLIENQNPTEFNNIRHQFTYIFNHPQAIDLNDTYINQYAEIRKKVKPPLAVVGEAEPEELVPNIAQQEALYALAQTRHALQSKGLVVLATGMGKTWLAAFDVQQFNARKVLFVAHREEILLQAERTFKSLLPKLVSGHFNAKTKVLDADIVFASIQTLGKQANLNQVNPNHFDYVIVDEFHHAGASSYQSLLNHFTPQFLLGLTATPERTDQADILSLCDNNLVYEKNIVGGIELGILVPFRYQGINDETVDYRDLPWRNGKFDPKTLEFKFATQKRAKHIFGHWQSHKQQRTLAFCVSKAHADFMATWFTTQGINAVSVHSDSQVKRGEALSLLAMGKIEVIFSVDLFNEGTDLPSIDTILILRPTESKILFLQQLGRGLRTSPDTNKTYVSVIDFIGNHISFLNRPMALLQTSDAKKTLKELDAPKLHPDCVINIDPQLIDFWRQLKLDYTKADEQYRLLRDNLGHRPTATEFYRSDYAWNKMTKQFGSWFELVLNQEQDESENKQIANLATYLTFLSQGIEKASISKCFKAILLEAFIELDGLNQPPTIEAVCVKSWHIFKRYPKLWVQDVKADLQSIDANSPKWKTYWLNNPITFLCKQDKADPQPWFVVKNGQLQANIEINSADISLLSMAIRELTELLLARYSERQQSKDLAINNEKDNVVSFAKAVNTKDTVQLNFYPNLKIACGHFKTGTDDNHDLLKLNNTYSKLDPTIYFIAPASGNSMNGGKNPIKDGDLLLLERVTAINAGSITGKIMAIEIQDDAGDNQYLLRKVSKLSNGQYQLNAHNLDYAPLIANDTMVTFARLKQVLVDADFEEVNA</sequence>
<dbReference type="PROSITE" id="PS51192">
    <property type="entry name" value="HELICASE_ATP_BIND_1"/>
    <property type="match status" value="1"/>
</dbReference>
<dbReference type="Pfam" id="PF13091">
    <property type="entry name" value="PLDc_2"/>
    <property type="match status" value="1"/>
</dbReference>
<dbReference type="CDD" id="cd06529">
    <property type="entry name" value="S24_LexA-like"/>
    <property type="match status" value="1"/>
</dbReference>
<dbReference type="SMART" id="SM00487">
    <property type="entry name" value="DEXDc"/>
    <property type="match status" value="1"/>
</dbReference>
<gene>
    <name evidence="3" type="ORF">GCM10009410_05110</name>
</gene>
<dbReference type="SMART" id="SM00490">
    <property type="entry name" value="HELICc"/>
    <property type="match status" value="1"/>
</dbReference>
<dbReference type="SUPFAM" id="SSF51306">
    <property type="entry name" value="LexA/Signal peptidase"/>
    <property type="match status" value="1"/>
</dbReference>
<dbReference type="SUPFAM" id="SSF52540">
    <property type="entry name" value="P-loop containing nucleoside triphosphate hydrolases"/>
    <property type="match status" value="1"/>
</dbReference>
<evidence type="ECO:0000313" key="3">
    <source>
        <dbReference type="EMBL" id="GGP75851.1"/>
    </source>
</evidence>
<dbReference type="PANTHER" id="PTHR47396:SF1">
    <property type="entry name" value="ATP-DEPENDENT HELICASE IRC3-RELATED"/>
    <property type="match status" value="1"/>
</dbReference>
<dbReference type="SUPFAM" id="SSF56024">
    <property type="entry name" value="Phospholipase D/nuclease"/>
    <property type="match status" value="1"/>
</dbReference>
<dbReference type="InterPro" id="IPR027417">
    <property type="entry name" value="P-loop_NTPase"/>
</dbReference>
<evidence type="ECO:0000313" key="4">
    <source>
        <dbReference type="Proteomes" id="UP000654004"/>
    </source>
</evidence>
<feature type="domain" description="Helicase C-terminal" evidence="2">
    <location>
        <begin position="409"/>
        <end position="588"/>
    </location>
</feature>
<evidence type="ECO:0000259" key="1">
    <source>
        <dbReference type="PROSITE" id="PS51192"/>
    </source>
</evidence>
<proteinExistence type="predicted"/>
<dbReference type="Gene3D" id="2.10.109.10">
    <property type="entry name" value="Umud Fragment, subunit A"/>
    <property type="match status" value="1"/>
</dbReference>
<keyword evidence="3" id="KW-0347">Helicase</keyword>
<dbReference type="Pfam" id="PF04851">
    <property type="entry name" value="ResIII"/>
    <property type="match status" value="1"/>
</dbReference>
<dbReference type="Pfam" id="PF00271">
    <property type="entry name" value="Helicase_C"/>
    <property type="match status" value="1"/>
</dbReference>
<dbReference type="PROSITE" id="PS51194">
    <property type="entry name" value="HELICASE_CTER"/>
    <property type="match status" value="1"/>
</dbReference>
<dbReference type="InterPro" id="IPR014001">
    <property type="entry name" value="Helicase_ATP-bd"/>
</dbReference>
<dbReference type="InterPro" id="IPR006935">
    <property type="entry name" value="Helicase/UvrB_N"/>
</dbReference>
<organism evidence="3 4">
    <name type="scientific">Shewanella ulleungensis</name>
    <dbReference type="NCBI Taxonomy" id="2282699"/>
    <lineage>
        <taxon>Bacteria</taxon>
        <taxon>Pseudomonadati</taxon>
        <taxon>Pseudomonadota</taxon>
        <taxon>Gammaproteobacteria</taxon>
        <taxon>Alteromonadales</taxon>
        <taxon>Shewanellaceae</taxon>
        <taxon>Shewanella</taxon>
    </lineage>
</organism>
<keyword evidence="3" id="KW-0378">Hydrolase</keyword>
<protein>
    <submittedName>
        <fullName evidence="3">Helicase</fullName>
    </submittedName>
</protein>
<feature type="domain" description="Helicase ATP-binding" evidence="1">
    <location>
        <begin position="218"/>
        <end position="368"/>
    </location>
</feature>
<keyword evidence="4" id="KW-1185">Reference proteome</keyword>
<dbReference type="Gene3D" id="3.40.50.300">
    <property type="entry name" value="P-loop containing nucleotide triphosphate hydrolases"/>
    <property type="match status" value="2"/>
</dbReference>
<dbReference type="Gene3D" id="3.30.870.10">
    <property type="entry name" value="Endonuclease Chain A"/>
    <property type="match status" value="1"/>
</dbReference>
<dbReference type="Proteomes" id="UP000654004">
    <property type="component" value="Unassembled WGS sequence"/>
</dbReference>
<dbReference type="EMBL" id="BMQW01000001">
    <property type="protein sequence ID" value="GGP75851.1"/>
    <property type="molecule type" value="Genomic_DNA"/>
</dbReference>
<dbReference type="CDD" id="cd18799">
    <property type="entry name" value="SF2_C_EcoAI-like"/>
    <property type="match status" value="1"/>
</dbReference>
<dbReference type="GO" id="GO:0004386">
    <property type="term" value="F:helicase activity"/>
    <property type="evidence" value="ECO:0007669"/>
    <property type="project" value="UniProtKB-KW"/>
</dbReference>
<dbReference type="InterPro" id="IPR001650">
    <property type="entry name" value="Helicase_C-like"/>
</dbReference>
<dbReference type="InterPro" id="IPR025202">
    <property type="entry name" value="PLD-like_dom"/>
</dbReference>
<dbReference type="InterPro" id="IPR015927">
    <property type="entry name" value="Peptidase_S24_S26A/B/C"/>
</dbReference>
<evidence type="ECO:0000259" key="2">
    <source>
        <dbReference type="PROSITE" id="PS51194"/>
    </source>
</evidence>
<dbReference type="InterPro" id="IPR036286">
    <property type="entry name" value="LexA/Signal_pep-like_sf"/>
</dbReference>
<name>A0ABQ2QE52_9GAMM</name>